<protein>
    <submittedName>
        <fullName evidence="3">Tripartite tricarboxylate transporter substrate binding protein</fullName>
    </submittedName>
</protein>
<keyword evidence="4" id="KW-1185">Reference proteome</keyword>
<dbReference type="Gene3D" id="3.40.190.150">
    <property type="entry name" value="Bordetella uptake gene, domain 1"/>
    <property type="match status" value="1"/>
</dbReference>
<feature type="signal peptide" evidence="2">
    <location>
        <begin position="1"/>
        <end position="24"/>
    </location>
</feature>
<gene>
    <name evidence="3" type="ORF">HQN59_19065</name>
</gene>
<sequence>MITRRRFSARLLAAAGVAAAPAFASEPYPSRPVRLVVGLAPGGIADQTARIIAPKLAEVLGQQVVVENRTGAGGAIATRAVAGSAPDGYTLLVAFDGTHVTIPASNPAAGFDPVADFAPIGKIVDAPVLVTAHPSFPANDFREFVQLSRRLLSSGGSAGRLFDYGTAGVGSTGHLTMELLKLRLNLFAVHIPYRGGGDARAQLLGRQIPLMLAAVPTTSGDIRAGTLKGLAVTSARRSPVLPTVPTLSELGFAELRGLDINSWVGLAAPARTPVAVVERLNSALHQVLAADDVQQRLVQTGSVPVRSSPAAFATQIAGDLERWRKVIAESHLRLDV</sequence>
<reference evidence="3 4" key="1">
    <citation type="submission" date="2020-06" db="EMBL/GenBank/DDBJ databases">
        <title>Schlegella sp. ID0723 isolated from air conditioner.</title>
        <authorList>
            <person name="Kim D.Y."/>
            <person name="Kim D.-U."/>
        </authorList>
    </citation>
    <scope>NUCLEOTIDE SEQUENCE [LARGE SCALE GENOMIC DNA]</scope>
    <source>
        <strain evidence="3 4">ID0723</strain>
    </source>
</reference>
<evidence type="ECO:0000256" key="2">
    <source>
        <dbReference type="SAM" id="SignalP"/>
    </source>
</evidence>
<dbReference type="CDD" id="cd13578">
    <property type="entry name" value="PBP2_Bug27"/>
    <property type="match status" value="1"/>
</dbReference>
<dbReference type="PIRSF" id="PIRSF017082">
    <property type="entry name" value="YflP"/>
    <property type="match status" value="1"/>
</dbReference>
<dbReference type="Pfam" id="PF03401">
    <property type="entry name" value="TctC"/>
    <property type="match status" value="1"/>
</dbReference>
<dbReference type="PANTHER" id="PTHR42928">
    <property type="entry name" value="TRICARBOXYLATE-BINDING PROTEIN"/>
    <property type="match status" value="1"/>
</dbReference>
<dbReference type="PROSITE" id="PS51318">
    <property type="entry name" value="TAT"/>
    <property type="match status" value="1"/>
</dbReference>
<dbReference type="Gene3D" id="3.40.190.10">
    <property type="entry name" value="Periplasmic binding protein-like II"/>
    <property type="match status" value="1"/>
</dbReference>
<evidence type="ECO:0000313" key="4">
    <source>
        <dbReference type="Proteomes" id="UP000529637"/>
    </source>
</evidence>
<dbReference type="AlphaFoldDB" id="A0A7Y6NR88"/>
<name>A0A7Y6NR88_9BURK</name>
<evidence type="ECO:0000256" key="1">
    <source>
        <dbReference type="ARBA" id="ARBA00006987"/>
    </source>
</evidence>
<dbReference type="PANTHER" id="PTHR42928:SF5">
    <property type="entry name" value="BLR1237 PROTEIN"/>
    <property type="match status" value="1"/>
</dbReference>
<organism evidence="3 4">
    <name type="scientific">Piscinibacter koreensis</name>
    <dbReference type="NCBI Taxonomy" id="2742824"/>
    <lineage>
        <taxon>Bacteria</taxon>
        <taxon>Pseudomonadati</taxon>
        <taxon>Pseudomonadota</taxon>
        <taxon>Betaproteobacteria</taxon>
        <taxon>Burkholderiales</taxon>
        <taxon>Sphaerotilaceae</taxon>
        <taxon>Piscinibacter</taxon>
    </lineage>
</organism>
<dbReference type="RefSeq" id="WP_176070700.1">
    <property type="nucleotide sequence ID" value="NZ_JABWMJ010000009.1"/>
</dbReference>
<feature type="chain" id="PRO_5030754705" evidence="2">
    <location>
        <begin position="25"/>
        <end position="336"/>
    </location>
</feature>
<comment type="caution">
    <text evidence="3">The sequence shown here is derived from an EMBL/GenBank/DDBJ whole genome shotgun (WGS) entry which is preliminary data.</text>
</comment>
<proteinExistence type="inferred from homology"/>
<accession>A0A7Y6NR88</accession>
<dbReference type="InterPro" id="IPR006311">
    <property type="entry name" value="TAT_signal"/>
</dbReference>
<evidence type="ECO:0000313" key="3">
    <source>
        <dbReference type="EMBL" id="NUZ07870.1"/>
    </source>
</evidence>
<dbReference type="Proteomes" id="UP000529637">
    <property type="component" value="Unassembled WGS sequence"/>
</dbReference>
<keyword evidence="2" id="KW-0732">Signal</keyword>
<dbReference type="InterPro" id="IPR005064">
    <property type="entry name" value="BUG"/>
</dbReference>
<dbReference type="InterPro" id="IPR042100">
    <property type="entry name" value="Bug_dom1"/>
</dbReference>
<comment type="similarity">
    <text evidence="1">Belongs to the UPF0065 (bug) family.</text>
</comment>
<dbReference type="EMBL" id="JABWMJ010000009">
    <property type="protein sequence ID" value="NUZ07870.1"/>
    <property type="molecule type" value="Genomic_DNA"/>
</dbReference>